<accession>A0A0V0SUZ6</accession>
<name>A0A0V0SUZ6_9BILA</name>
<dbReference type="AlphaFoldDB" id="A0A0V0SUZ6"/>
<dbReference type="EMBL" id="JYDJ01002530">
    <property type="protein sequence ID" value="KRX30357.1"/>
    <property type="molecule type" value="Genomic_DNA"/>
</dbReference>
<sequence>MEPFVFPNGCGEEEWQIVQYSTLATVLMYFIKI</sequence>
<comment type="caution">
    <text evidence="1">The sequence shown here is derived from an EMBL/GenBank/DDBJ whole genome shotgun (WGS) entry which is preliminary data.</text>
</comment>
<dbReference type="Proteomes" id="UP000055048">
    <property type="component" value="Unassembled WGS sequence"/>
</dbReference>
<gene>
    <name evidence="1" type="ORF">T05_2358</name>
</gene>
<protein>
    <submittedName>
        <fullName evidence="1">Uncharacterized protein</fullName>
    </submittedName>
</protein>
<keyword evidence="2" id="KW-1185">Reference proteome</keyword>
<evidence type="ECO:0000313" key="1">
    <source>
        <dbReference type="EMBL" id="KRX30357.1"/>
    </source>
</evidence>
<proteinExistence type="predicted"/>
<reference evidence="1 2" key="1">
    <citation type="submission" date="2015-01" db="EMBL/GenBank/DDBJ databases">
        <title>Evolution of Trichinella species and genotypes.</title>
        <authorList>
            <person name="Korhonen P.K."/>
            <person name="Edoardo P."/>
            <person name="Giuseppe L.R."/>
            <person name="Gasser R.B."/>
        </authorList>
    </citation>
    <scope>NUCLEOTIDE SEQUENCE [LARGE SCALE GENOMIC DNA]</scope>
    <source>
        <strain evidence="1">ISS417</strain>
    </source>
</reference>
<organism evidence="1 2">
    <name type="scientific">Trichinella murrelli</name>
    <dbReference type="NCBI Taxonomy" id="144512"/>
    <lineage>
        <taxon>Eukaryota</taxon>
        <taxon>Metazoa</taxon>
        <taxon>Ecdysozoa</taxon>
        <taxon>Nematoda</taxon>
        <taxon>Enoplea</taxon>
        <taxon>Dorylaimia</taxon>
        <taxon>Trichinellida</taxon>
        <taxon>Trichinellidae</taxon>
        <taxon>Trichinella</taxon>
    </lineage>
</organism>
<evidence type="ECO:0000313" key="2">
    <source>
        <dbReference type="Proteomes" id="UP000055048"/>
    </source>
</evidence>